<dbReference type="InterPro" id="IPR021455">
    <property type="entry name" value="DUF3106"/>
</dbReference>
<evidence type="ECO:0000313" key="2">
    <source>
        <dbReference type="EMBL" id="PZP35228.1"/>
    </source>
</evidence>
<reference evidence="2 3" key="1">
    <citation type="submission" date="2017-08" db="EMBL/GenBank/DDBJ databases">
        <title>Infants hospitalized years apart are colonized by the same room-sourced microbial strains.</title>
        <authorList>
            <person name="Brooks B."/>
            <person name="Olm M.R."/>
            <person name="Firek B.A."/>
            <person name="Baker R."/>
            <person name="Thomas B.C."/>
            <person name="Morowitz M.J."/>
            <person name="Banfield J.F."/>
        </authorList>
    </citation>
    <scope>NUCLEOTIDE SEQUENCE [LARGE SCALE GENOMIC DNA]</scope>
    <source>
        <strain evidence="2">S2_012_000_R2_81</strain>
    </source>
</reference>
<dbReference type="EMBL" id="QFOD01000003">
    <property type="protein sequence ID" value="PZP35228.1"/>
    <property type="molecule type" value="Genomic_DNA"/>
</dbReference>
<evidence type="ECO:0008006" key="4">
    <source>
        <dbReference type="Google" id="ProtNLM"/>
    </source>
</evidence>
<keyword evidence="1" id="KW-0732">Signal</keyword>
<comment type="caution">
    <text evidence="2">The sequence shown here is derived from an EMBL/GenBank/DDBJ whole genome shotgun (WGS) entry which is preliminary data.</text>
</comment>
<sequence>MPMSRVAQTSRLSPYRLLTALLLAATSGLGVAQVPEAASAPEPAASASPSALVAPAPAAPASSVKLPAVSALTEVPNWKSLTPAQQQLLAPLARDWDRLSANQRTKWLNAAPLLASLHPAELERLHERMRDWSKLTPDERRDARIAYQFAKQMDAEKRREKWEVYQALPPEKRHELAEKAAARKRALAAAPAASARGLNAQPKSNLVPAAPKLRTQVPVNGSVIQARPGASTVLITQAPALPAHHVAGEAKVVADPALVNAKTLLPKSLKAPRAASDARP</sequence>
<evidence type="ECO:0000313" key="3">
    <source>
        <dbReference type="Proteomes" id="UP000249633"/>
    </source>
</evidence>
<dbReference type="Pfam" id="PF11304">
    <property type="entry name" value="DUF3106"/>
    <property type="match status" value="1"/>
</dbReference>
<protein>
    <recommendedName>
        <fullName evidence="4">DUF3106 domain-containing protein</fullName>
    </recommendedName>
</protein>
<dbReference type="Proteomes" id="UP000249633">
    <property type="component" value="Unassembled WGS sequence"/>
</dbReference>
<accession>A0A2W5DX25</accession>
<gene>
    <name evidence="2" type="ORF">DI603_04970</name>
</gene>
<feature type="signal peptide" evidence="1">
    <location>
        <begin position="1"/>
        <end position="32"/>
    </location>
</feature>
<evidence type="ECO:0000256" key="1">
    <source>
        <dbReference type="SAM" id="SignalP"/>
    </source>
</evidence>
<feature type="chain" id="PRO_5015894227" description="DUF3106 domain-containing protein" evidence="1">
    <location>
        <begin position="33"/>
        <end position="280"/>
    </location>
</feature>
<proteinExistence type="predicted"/>
<dbReference type="AlphaFoldDB" id="A0A2W5DX25"/>
<name>A0A2W5DX25_9BURK</name>
<organism evidence="2 3">
    <name type="scientific">Roseateles depolymerans</name>
    <dbReference type="NCBI Taxonomy" id="76731"/>
    <lineage>
        <taxon>Bacteria</taxon>
        <taxon>Pseudomonadati</taxon>
        <taxon>Pseudomonadota</taxon>
        <taxon>Betaproteobacteria</taxon>
        <taxon>Burkholderiales</taxon>
        <taxon>Sphaerotilaceae</taxon>
        <taxon>Roseateles</taxon>
    </lineage>
</organism>